<dbReference type="AlphaFoldDB" id="A0AAV1NIN0"/>
<evidence type="ECO:0000313" key="3">
    <source>
        <dbReference type="Proteomes" id="UP001314229"/>
    </source>
</evidence>
<feature type="region of interest" description="Disordered" evidence="1">
    <location>
        <begin position="34"/>
        <end position="76"/>
    </location>
</feature>
<comment type="caution">
    <text evidence="2">The sequence shown here is derived from an EMBL/GenBank/DDBJ whole genome shotgun (WGS) entry which is preliminary data.</text>
</comment>
<proteinExistence type="predicted"/>
<gene>
    <name evidence="2" type="ORF">FSCOSCO3_A012129</name>
</gene>
<dbReference type="Proteomes" id="UP001314229">
    <property type="component" value="Unassembled WGS sequence"/>
</dbReference>
<keyword evidence="3" id="KW-1185">Reference proteome</keyword>
<dbReference type="EMBL" id="CAWUFR010000037">
    <property type="protein sequence ID" value="CAK6959030.1"/>
    <property type="molecule type" value="Genomic_DNA"/>
</dbReference>
<accession>A0AAV1NIN0</accession>
<evidence type="ECO:0000256" key="1">
    <source>
        <dbReference type="SAM" id="MobiDB-lite"/>
    </source>
</evidence>
<reference evidence="2 3" key="1">
    <citation type="submission" date="2024-01" db="EMBL/GenBank/DDBJ databases">
        <authorList>
            <person name="Alioto T."/>
            <person name="Alioto T."/>
            <person name="Gomez Garrido J."/>
        </authorList>
    </citation>
    <scope>NUCLEOTIDE SEQUENCE [LARGE SCALE GENOMIC DNA]</scope>
</reference>
<evidence type="ECO:0000313" key="2">
    <source>
        <dbReference type="EMBL" id="CAK6959030.1"/>
    </source>
</evidence>
<sequence length="118" mass="13671">MRLSGHSQMTQRRVIPDDYQKAFFCLPQTKDVREEHQSLMGRPRRRLTFCPQPDRMPHKKFTQARSQEEYPAPPYPPTPSVCLSVGSARITPVQFRLCDVGQLPINEVALQVLMQLYT</sequence>
<protein>
    <submittedName>
        <fullName evidence="2">Uncharacterized protein</fullName>
    </submittedName>
</protein>
<organism evidence="2 3">
    <name type="scientific">Scomber scombrus</name>
    <name type="common">Atlantic mackerel</name>
    <name type="synonym">Scomber vernalis</name>
    <dbReference type="NCBI Taxonomy" id="13677"/>
    <lineage>
        <taxon>Eukaryota</taxon>
        <taxon>Metazoa</taxon>
        <taxon>Chordata</taxon>
        <taxon>Craniata</taxon>
        <taxon>Vertebrata</taxon>
        <taxon>Euteleostomi</taxon>
        <taxon>Actinopterygii</taxon>
        <taxon>Neopterygii</taxon>
        <taxon>Teleostei</taxon>
        <taxon>Neoteleostei</taxon>
        <taxon>Acanthomorphata</taxon>
        <taxon>Pelagiaria</taxon>
        <taxon>Scombriformes</taxon>
        <taxon>Scombridae</taxon>
        <taxon>Scomber</taxon>
    </lineage>
</organism>
<name>A0AAV1NIN0_SCOSC</name>